<feature type="compositionally biased region" description="Acidic residues" evidence="3">
    <location>
        <begin position="316"/>
        <end position="329"/>
    </location>
</feature>
<feature type="region of interest" description="Disordered" evidence="3">
    <location>
        <begin position="251"/>
        <end position="472"/>
    </location>
</feature>
<dbReference type="PANTHER" id="PTHR48112">
    <property type="entry name" value="HIGH MOBILITY GROUP PROTEIN DSP1"/>
    <property type="match status" value="1"/>
</dbReference>
<dbReference type="CDD" id="cd22016">
    <property type="entry name" value="HMG-box_NHP10-like"/>
    <property type="match status" value="1"/>
</dbReference>
<evidence type="ECO:0000256" key="3">
    <source>
        <dbReference type="SAM" id="MobiDB-lite"/>
    </source>
</evidence>
<dbReference type="InterPro" id="IPR036910">
    <property type="entry name" value="HMG_box_dom_sf"/>
</dbReference>
<dbReference type="GO" id="GO:0005634">
    <property type="term" value="C:nucleus"/>
    <property type="evidence" value="ECO:0007669"/>
    <property type="project" value="UniProtKB-UniRule"/>
</dbReference>
<name>A0A1Q2YF31_9ASCO</name>
<dbReference type="EMBL" id="BDGI01000060">
    <property type="protein sequence ID" value="GAV28176.1"/>
    <property type="molecule type" value="Genomic_DNA"/>
</dbReference>
<protein>
    <recommendedName>
        <fullName evidence="4">HMG box domain-containing protein</fullName>
    </recommendedName>
</protein>
<evidence type="ECO:0000256" key="2">
    <source>
        <dbReference type="PROSITE-ProRule" id="PRU00267"/>
    </source>
</evidence>
<feature type="compositionally biased region" description="Basic and acidic residues" evidence="3">
    <location>
        <begin position="363"/>
        <end position="373"/>
    </location>
</feature>
<accession>A0A1Q2YF31</accession>
<evidence type="ECO:0000313" key="6">
    <source>
        <dbReference type="Proteomes" id="UP000186136"/>
    </source>
</evidence>
<feature type="region of interest" description="Disordered" evidence="3">
    <location>
        <begin position="138"/>
        <end position="181"/>
    </location>
</feature>
<evidence type="ECO:0000313" key="5">
    <source>
        <dbReference type="EMBL" id="GAV28176.1"/>
    </source>
</evidence>
<dbReference type="AlphaFoldDB" id="A0A1Q2YF31"/>
<dbReference type="Proteomes" id="UP000186136">
    <property type="component" value="Unassembled WGS sequence"/>
</dbReference>
<dbReference type="InterPro" id="IPR050342">
    <property type="entry name" value="HMGB"/>
</dbReference>
<feature type="DNA-binding region" description="HMG box" evidence="2">
    <location>
        <begin position="176"/>
        <end position="247"/>
    </location>
</feature>
<feature type="compositionally biased region" description="Polar residues" evidence="3">
    <location>
        <begin position="1"/>
        <end position="17"/>
    </location>
</feature>
<feature type="compositionally biased region" description="Basic and acidic residues" evidence="3">
    <location>
        <begin position="21"/>
        <end position="37"/>
    </location>
</feature>
<evidence type="ECO:0000259" key="4">
    <source>
        <dbReference type="PROSITE" id="PS50118"/>
    </source>
</evidence>
<feature type="compositionally biased region" description="Acidic residues" evidence="3">
    <location>
        <begin position="374"/>
        <end position="418"/>
    </location>
</feature>
<sequence length="472" mass="52477">MFETASDQSNPGNTINAGASKDQKERELSSQLKDAKQNKATKQIIPFETEAKDSISRLRFEYSLLLEFLEKKSDTLGFPDLKSFTPSDIDAESIESLSLEDITKLLSTTPLAISNIQSLLPNALGDLISERHQQYINSSSATEAAPATNGRTRRKRGVANGSTASARKRARDPREPKRPTNAYLFFCDSERDRVKAEWAENHPNEHIDLSRAMTDVWRKMSNDDKKPYFEMYEKDKERYHKAVEEFATIKEQERLAATQPTADASVEPEAETPASVITANKITPVDAGHDDDADVSMQEPENTDVTYDEHKPTVKDEDENEGDGAEGGEVEGYTRDHDTSKASIVHENGQVGNGDHSTSHNLSDTEEHFHSELHEEEDDDDGEDDDDEEEEDGDGDDDGVDDDEDDGEGDEGEGERDADDAHGAEEDDDDEADDIAHSTDATDGIQEDDEKLEIPMLKSEPDDISFNEDSEL</sequence>
<dbReference type="GO" id="GO:0003677">
    <property type="term" value="F:DNA binding"/>
    <property type="evidence" value="ECO:0007669"/>
    <property type="project" value="UniProtKB-UniRule"/>
</dbReference>
<dbReference type="SUPFAM" id="SSF47095">
    <property type="entry name" value="HMG-box"/>
    <property type="match status" value="1"/>
</dbReference>
<feature type="compositionally biased region" description="Acidic residues" evidence="3">
    <location>
        <begin position="462"/>
        <end position="472"/>
    </location>
</feature>
<keyword evidence="6" id="KW-1185">Reference proteome</keyword>
<gene>
    <name evidence="5" type="ORF">PMKS-001646</name>
</gene>
<keyword evidence="1 2" id="KW-0238">DNA-binding</keyword>
<feature type="region of interest" description="Disordered" evidence="3">
    <location>
        <begin position="1"/>
        <end position="40"/>
    </location>
</feature>
<dbReference type="PROSITE" id="PS50118">
    <property type="entry name" value="HMG_BOX_2"/>
    <property type="match status" value="1"/>
</dbReference>
<proteinExistence type="predicted"/>
<evidence type="ECO:0000256" key="1">
    <source>
        <dbReference type="ARBA" id="ARBA00023125"/>
    </source>
</evidence>
<dbReference type="SMART" id="SM00398">
    <property type="entry name" value="HMG"/>
    <property type="match status" value="1"/>
</dbReference>
<dbReference type="Pfam" id="PF00505">
    <property type="entry name" value="HMG_box"/>
    <property type="match status" value="1"/>
</dbReference>
<dbReference type="InterPro" id="IPR009071">
    <property type="entry name" value="HMG_box_dom"/>
</dbReference>
<organism evidence="5 6">
    <name type="scientific">Pichia membranifaciens</name>
    <dbReference type="NCBI Taxonomy" id="4926"/>
    <lineage>
        <taxon>Eukaryota</taxon>
        <taxon>Fungi</taxon>
        <taxon>Dikarya</taxon>
        <taxon>Ascomycota</taxon>
        <taxon>Saccharomycotina</taxon>
        <taxon>Pichiomycetes</taxon>
        <taxon>Pichiales</taxon>
        <taxon>Pichiaceae</taxon>
        <taxon>Pichia</taxon>
    </lineage>
</organism>
<dbReference type="Gene3D" id="1.10.30.10">
    <property type="entry name" value="High mobility group box domain"/>
    <property type="match status" value="1"/>
</dbReference>
<feature type="domain" description="HMG box" evidence="4">
    <location>
        <begin position="176"/>
        <end position="247"/>
    </location>
</feature>
<comment type="caution">
    <text evidence="5">The sequence shown here is derived from an EMBL/GenBank/DDBJ whole genome shotgun (WGS) entry which is preliminary data.</text>
</comment>
<keyword evidence="2" id="KW-0539">Nucleus</keyword>
<reference evidence="5 6" key="1">
    <citation type="submission" date="2016-08" db="EMBL/GenBank/DDBJ databases">
        <title>Whole genome shotgun sequence of Pichia membranifaciens KS47-1.</title>
        <authorList>
            <person name="Konishi M."/>
            <person name="Ishida M."/>
            <person name="Arakawa T."/>
            <person name="Kato Y."/>
            <person name="Horiuchi J."/>
        </authorList>
    </citation>
    <scope>NUCLEOTIDE SEQUENCE [LARGE SCALE GENOMIC DNA]</scope>
    <source>
        <strain evidence="5 6">KS47-1</strain>
    </source>
</reference>
<dbReference type="OrthoDB" id="10070927at2759"/>